<dbReference type="EMBL" id="AP018005">
    <property type="protein sequence ID" value="BBB14779.1"/>
    <property type="molecule type" value="Genomic_DNA"/>
</dbReference>
<protein>
    <submittedName>
        <fullName evidence="8">Type IV secretion system protein VirB8</fullName>
    </submittedName>
    <submittedName>
        <fullName evidence="7">Type IV secretory systen protein VirB8</fullName>
    </submittedName>
</protein>
<comment type="subcellular location">
    <subcellularLocation>
        <location evidence="1">Membrane</location>
        <topology evidence="1">Single-pass membrane protein</topology>
    </subcellularLocation>
</comment>
<evidence type="ECO:0000256" key="2">
    <source>
        <dbReference type="ARBA" id="ARBA00022692"/>
    </source>
</evidence>
<dbReference type="AlphaFoldDB" id="A0A2Z5UTG4"/>
<evidence type="ECO:0000259" key="6">
    <source>
        <dbReference type="Pfam" id="PF04335"/>
    </source>
</evidence>
<evidence type="ECO:0000256" key="4">
    <source>
        <dbReference type="ARBA" id="ARBA00023136"/>
    </source>
</evidence>
<proteinExistence type="predicted"/>
<feature type="domain" description="Bacterial virulence protein VirB8" evidence="6">
    <location>
        <begin position="28"/>
        <end position="234"/>
    </location>
</feature>
<dbReference type="KEGG" id="rvi:RVIR1_02470"/>
<keyword evidence="9" id="KW-1185">Reference proteome</keyword>
<dbReference type="InterPro" id="IPR032710">
    <property type="entry name" value="NTF2-like_dom_sf"/>
</dbReference>
<dbReference type="CDD" id="cd16424">
    <property type="entry name" value="VirB8"/>
    <property type="match status" value="1"/>
</dbReference>
<keyword evidence="2 5" id="KW-0812">Transmembrane</keyword>
<dbReference type="GO" id="GO:0016020">
    <property type="term" value="C:membrane"/>
    <property type="evidence" value="ECO:0007669"/>
    <property type="project" value="UniProtKB-SubCell"/>
</dbReference>
<evidence type="ECO:0000256" key="3">
    <source>
        <dbReference type="ARBA" id="ARBA00022989"/>
    </source>
</evidence>
<evidence type="ECO:0000256" key="5">
    <source>
        <dbReference type="SAM" id="Phobius"/>
    </source>
</evidence>
<sequence>MMTTLKNKKKALAEEKSVDPGNAFYQAASDWRYDRYYSKTIWLRYSLIINTALLTALLLTLVVIACLIPLKQKVPYLYAFNQATGEVTKLGELEPTRLTANWQMTRYFIIHYVMNRESYDSDNLEIPYQLAWAQSNAIIRKQYDAEVSSNLANSPYQKYGKDKAITVRVLSVSRLNDNTAAIRFEKQLRDKTANTQQIVHQEAILKWQYQSMKATQTQLDRNPLGFTVIYYQVTPVNLNNGGHDKHE</sequence>
<dbReference type="Proteomes" id="UP000282483">
    <property type="component" value="Chromosome"/>
</dbReference>
<dbReference type="Gene3D" id="3.10.450.230">
    <property type="entry name" value="VirB8 protein"/>
    <property type="match status" value="1"/>
</dbReference>
<evidence type="ECO:0000256" key="1">
    <source>
        <dbReference type="ARBA" id="ARBA00004167"/>
    </source>
</evidence>
<dbReference type="InterPro" id="IPR007430">
    <property type="entry name" value="VirB8"/>
</dbReference>
<organism evidence="7 9">
    <name type="scientific">Candidatus Rickettsiella viridis</name>
    <dbReference type="NCBI Taxonomy" id="676208"/>
    <lineage>
        <taxon>Bacteria</taxon>
        <taxon>Pseudomonadati</taxon>
        <taxon>Pseudomonadota</taxon>
        <taxon>Gammaproteobacteria</taxon>
        <taxon>Legionellales</taxon>
        <taxon>Coxiellaceae</taxon>
        <taxon>Rickettsiella</taxon>
    </lineage>
</organism>
<dbReference type="SUPFAM" id="SSF54427">
    <property type="entry name" value="NTF2-like"/>
    <property type="match status" value="1"/>
</dbReference>
<name>A0A2Z5UTG4_9COXI</name>
<evidence type="ECO:0000313" key="8">
    <source>
        <dbReference type="EMBL" id="BBB15509.1"/>
    </source>
</evidence>
<dbReference type="Pfam" id="PF04335">
    <property type="entry name" value="VirB8"/>
    <property type="match status" value="1"/>
</dbReference>
<evidence type="ECO:0000313" key="9">
    <source>
        <dbReference type="Proteomes" id="UP000282483"/>
    </source>
</evidence>
<dbReference type="OrthoDB" id="9816242at2"/>
<evidence type="ECO:0000313" key="7">
    <source>
        <dbReference type="EMBL" id="BBB14779.1"/>
    </source>
</evidence>
<keyword evidence="4 5" id="KW-0472">Membrane</keyword>
<accession>A0A2Z5UTG4</accession>
<feature type="transmembrane region" description="Helical" evidence="5">
    <location>
        <begin position="42"/>
        <end position="70"/>
    </location>
</feature>
<dbReference type="EMBL" id="AP018005">
    <property type="protein sequence ID" value="BBB15509.1"/>
    <property type="molecule type" value="Genomic_DNA"/>
</dbReference>
<dbReference type="RefSeq" id="WP_126322295.1">
    <property type="nucleotide sequence ID" value="NZ_AP018005.1"/>
</dbReference>
<keyword evidence="3 5" id="KW-1133">Transmembrane helix</keyword>
<reference evidence="7 9" key="1">
    <citation type="submission" date="2017-03" db="EMBL/GenBank/DDBJ databases">
        <title>The genome sequence of Candidatus Rickettsiella viridis.</title>
        <authorList>
            <person name="Nikoh N."/>
            <person name="Tsuchida T."/>
            <person name="Yamaguchi K."/>
            <person name="Maeda T."/>
            <person name="Shigenobu S."/>
            <person name="Fukatsu T."/>
        </authorList>
    </citation>
    <scope>NUCLEOTIDE SEQUENCE [LARGE SCALE GENOMIC DNA]</scope>
    <source>
        <strain evidence="7 9">Ap-RA04</strain>
    </source>
</reference>
<gene>
    <name evidence="7" type="primary">virB8</name>
    <name evidence="7" type="ORF">RVIR1_02470</name>
    <name evidence="8" type="ORF">RVIR1_10370</name>
</gene>
<dbReference type="KEGG" id="rvi:RVIR1_10370"/>